<keyword evidence="1" id="KW-0808">Transferase</keyword>
<proteinExistence type="predicted"/>
<keyword evidence="1" id="KW-0418">Kinase</keyword>
<keyword evidence="1" id="KW-0723">Serine/threonine-protein kinase</keyword>
<reference evidence="2" key="1">
    <citation type="journal article" date="2022" name="Nat. Commun.">
        <title>Chromosome evolution and the genetic basis of agronomically important traits in greater yam.</title>
        <authorList>
            <person name="Bredeson J.V."/>
            <person name="Lyons J.B."/>
            <person name="Oniyinde I.O."/>
            <person name="Okereke N.R."/>
            <person name="Kolade O."/>
            <person name="Nnabue I."/>
            <person name="Nwadili C.O."/>
            <person name="Hribova E."/>
            <person name="Parker M."/>
            <person name="Nwogha J."/>
            <person name="Shu S."/>
            <person name="Carlson J."/>
            <person name="Kariba R."/>
            <person name="Muthemba S."/>
            <person name="Knop K."/>
            <person name="Barton G.J."/>
            <person name="Sherwood A.V."/>
            <person name="Lopez-Montes A."/>
            <person name="Asiedu R."/>
            <person name="Jamnadass R."/>
            <person name="Muchugi A."/>
            <person name="Goodstein D."/>
            <person name="Egesi C.N."/>
            <person name="Featherston J."/>
            <person name="Asfaw A."/>
            <person name="Simpson G.G."/>
            <person name="Dolezel J."/>
            <person name="Hendre P.S."/>
            <person name="Van Deynze A."/>
            <person name="Kumar P.L."/>
            <person name="Obidiegwu J.E."/>
            <person name="Bhattacharjee R."/>
            <person name="Rokhsar D.S."/>
        </authorList>
    </citation>
    <scope>NUCLEOTIDE SEQUENCE [LARGE SCALE GENOMIC DNA]</scope>
    <source>
        <strain evidence="2">cv. TDa95/00328</strain>
    </source>
</reference>
<evidence type="ECO:0000313" key="1">
    <source>
        <dbReference type="EMBL" id="KAH7690639.1"/>
    </source>
</evidence>
<evidence type="ECO:0000313" key="2">
    <source>
        <dbReference type="Proteomes" id="UP000827976"/>
    </source>
</evidence>
<dbReference type="EMBL" id="CM037012">
    <property type="protein sequence ID" value="KAH7690639.1"/>
    <property type="molecule type" value="Genomic_DNA"/>
</dbReference>
<sequence>MACLSLFVFLACLIVSAFPPCYVHGIISCIETERIALLSIKAGIHQSDDQSLFSSWTGHDCCKWQGVSCNHESRHVIKLDLRQHPSNVSYNFDLPTSKLNSSLIQLHHLKHLDLSINNFDYSPIPDFIGSFANLEYLNLSNAGFGGSIPHTFGNLSCLRYLDLGFNVFLQPNDLHWLSGMTSLHYLDLSRMDLSNVHGWLHDINSFLPSLRVLKLSNAELQGGGIYATTDLPHYLNFTSLRVLDLSGNYHLNITLPQWLFNLTSLIHLDLAGCALYGKLPVTIGNLSHLRFLSLFLNSFDGVIPESFGNLGSLEKLDLSTNKFIGSIPESLNNLTNLVCFNFSNNKFGKLPKSIGRLQKLEEFHLSNNQVQGLMPASIGDLRNLQYLDLSWNMISGPIPESFGNLTLLQYLDLSENAISGMLPESFGNLSQLQQLRMAYNGITGGLPEYVGKLSSLWELDLSNNNINGTLPKVMGNLCKLQTLDLTSNMISGGIHDLVDGLSKCRENKYGSASESWWGLGTLNLGNNMLNGTIPENIGKLSQLFQLDISSNFFMGVLTESHFASLVRLAYLDLSYNSLQLNVSETWKPPFDCMLIRMCSVKVGPVFPTWIKTQTYLSHLCLSDAGISGNLPAWFGYLSPSYIYLLNLSNNNLEGRLPPSLKNYIISIIDLSSNRFEGPLPELDPSYLLVIYLNNNSFSGSIPSYFASATFIQIFSVSDNHINGSIPSFLCNLTTLELLDISYNDMSGGLPNCWNSTSALEIINLSDNNFIGKIPDGLGSLTNLRSLHLRNNDFSGDLPLSLKMAKKLVTLDISENKLSGSIPIWIGENLSSLIVLCLRSNLFHGIIPEQLAKLSSLQILDLAHNNLSGCIPHSFGDFKAMVATNHNQWWSLFSILNLAEPIFGFYFVAVNNSFAYSESLLISAKGLQMEYSKVLSLVTSIDLSNNKLSCELPEELTKLHGLHFLNLSGNHLIGKIPESIGDMKQMESLDLSTNNLSGTIPWSISTLNFLGHLNLSHNSLSGKIPSSTQLQSFNPSAYNWNYGLCGSPLQNCANGTHYSLVANEEEENGDWAEMLWLYIGLAMGFITGLWMIICTIIIKQTIRIVYFRSIDKVYDWIYVKMVVYSQRLKSTFPRRN</sequence>
<name>A0ACB7WR03_DIOAL</name>
<protein>
    <submittedName>
        <fullName evidence="1">Non-specific serine/threonine protein kinase protein</fullName>
        <ecNumber evidence="1">2.7.11.1</ecNumber>
    </submittedName>
</protein>
<accession>A0ACB7WR03</accession>
<organism evidence="1 2">
    <name type="scientific">Dioscorea alata</name>
    <name type="common">Purple yam</name>
    <dbReference type="NCBI Taxonomy" id="55571"/>
    <lineage>
        <taxon>Eukaryota</taxon>
        <taxon>Viridiplantae</taxon>
        <taxon>Streptophyta</taxon>
        <taxon>Embryophyta</taxon>
        <taxon>Tracheophyta</taxon>
        <taxon>Spermatophyta</taxon>
        <taxon>Magnoliopsida</taxon>
        <taxon>Liliopsida</taxon>
        <taxon>Dioscoreales</taxon>
        <taxon>Dioscoreaceae</taxon>
        <taxon>Dioscorea</taxon>
    </lineage>
</organism>
<keyword evidence="2" id="KW-1185">Reference proteome</keyword>
<gene>
    <name evidence="1" type="ORF">IHE45_02G061600</name>
</gene>
<dbReference type="EC" id="2.7.11.1" evidence="1"/>
<dbReference type="Proteomes" id="UP000827976">
    <property type="component" value="Chromosome 2"/>
</dbReference>
<comment type="caution">
    <text evidence="1">The sequence shown here is derived from an EMBL/GenBank/DDBJ whole genome shotgun (WGS) entry which is preliminary data.</text>
</comment>